<feature type="transmembrane region" description="Helical" evidence="1">
    <location>
        <begin position="215"/>
        <end position="233"/>
    </location>
</feature>
<evidence type="ECO:0008006" key="4">
    <source>
        <dbReference type="Google" id="ProtNLM"/>
    </source>
</evidence>
<feature type="transmembrane region" description="Helical" evidence="1">
    <location>
        <begin position="71"/>
        <end position="97"/>
    </location>
</feature>
<keyword evidence="1" id="KW-0472">Membrane</keyword>
<sequence length="345" mass="38356">SYIGVDILMALFCAAAISSGLYVRQYFSLKALFFCGILSGLAVSSKYNALPVVILPLIVSISAKSFDWRSVAVALFSPVLGFLLGSPFALVSLPLFLNQLAYEIWHYGVQGHEGHMAEPGLPQLLFYMKWLGKSALGYGLLISSIIGLLVLVWKRDLKGKIFIIFPLLFIAQMCMQKANFERNMLVVIPLLGIVSIVGIDWMLRAMKLGERKVHRLILLIVILFSIQPALRALQLRNEAKVLPESRRELAVYLESLSRNNLRIGLAGQLQMPPQIYSLGGTNKIDQMKISSGEIDLSDFDVIVVHGPVAMTGAIFELEKEFPGEVGPQRVVKNPLIQVYRKRRGN</sequence>
<feature type="transmembrane region" description="Helical" evidence="1">
    <location>
        <begin position="184"/>
        <end position="203"/>
    </location>
</feature>
<accession>A0A7X9IKC9</accession>
<dbReference type="EMBL" id="JAAZON010000339">
    <property type="protein sequence ID" value="NMC63042.1"/>
    <property type="molecule type" value="Genomic_DNA"/>
</dbReference>
<feature type="non-terminal residue" evidence="2">
    <location>
        <position position="1"/>
    </location>
</feature>
<keyword evidence="1" id="KW-1133">Transmembrane helix</keyword>
<organism evidence="2 3">
    <name type="scientific">SAR324 cluster bacterium</name>
    <dbReference type="NCBI Taxonomy" id="2024889"/>
    <lineage>
        <taxon>Bacteria</taxon>
        <taxon>Deltaproteobacteria</taxon>
        <taxon>SAR324 cluster</taxon>
    </lineage>
</organism>
<evidence type="ECO:0000313" key="3">
    <source>
        <dbReference type="Proteomes" id="UP000524246"/>
    </source>
</evidence>
<dbReference type="Proteomes" id="UP000524246">
    <property type="component" value="Unassembled WGS sequence"/>
</dbReference>
<feature type="transmembrane region" description="Helical" evidence="1">
    <location>
        <begin position="135"/>
        <end position="153"/>
    </location>
</feature>
<gene>
    <name evidence="2" type="ORF">GYA55_07725</name>
</gene>
<dbReference type="AlphaFoldDB" id="A0A7X9IKC9"/>
<evidence type="ECO:0000256" key="1">
    <source>
        <dbReference type="SAM" id="Phobius"/>
    </source>
</evidence>
<name>A0A7X9IKC9_9DELT</name>
<feature type="transmembrane region" description="Helical" evidence="1">
    <location>
        <begin position="31"/>
        <end position="59"/>
    </location>
</feature>
<reference evidence="2 3" key="1">
    <citation type="journal article" date="2020" name="Biotechnol. Biofuels">
        <title>New insights from the biogas microbiome by comprehensive genome-resolved metagenomics of nearly 1600 species originating from multiple anaerobic digesters.</title>
        <authorList>
            <person name="Campanaro S."/>
            <person name="Treu L."/>
            <person name="Rodriguez-R L.M."/>
            <person name="Kovalovszki A."/>
            <person name="Ziels R.M."/>
            <person name="Maus I."/>
            <person name="Zhu X."/>
            <person name="Kougias P.G."/>
            <person name="Basile A."/>
            <person name="Luo G."/>
            <person name="Schluter A."/>
            <person name="Konstantinidis K.T."/>
            <person name="Angelidaki I."/>
        </authorList>
    </citation>
    <scope>NUCLEOTIDE SEQUENCE [LARGE SCALE GENOMIC DNA]</scope>
    <source>
        <strain evidence="2">AS27yjCOA_65</strain>
    </source>
</reference>
<protein>
    <recommendedName>
        <fullName evidence="4">Glycosyltransferase RgtA/B/C/D-like domain-containing protein</fullName>
    </recommendedName>
</protein>
<feature type="transmembrane region" description="Helical" evidence="1">
    <location>
        <begin position="7"/>
        <end position="25"/>
    </location>
</feature>
<evidence type="ECO:0000313" key="2">
    <source>
        <dbReference type="EMBL" id="NMC63042.1"/>
    </source>
</evidence>
<comment type="caution">
    <text evidence="2">The sequence shown here is derived from an EMBL/GenBank/DDBJ whole genome shotgun (WGS) entry which is preliminary data.</text>
</comment>
<proteinExistence type="predicted"/>
<keyword evidence="1" id="KW-0812">Transmembrane</keyword>